<gene>
    <name evidence="1" type="ORF">SCHPADRAFT_52106</name>
</gene>
<proteinExistence type="predicted"/>
<protein>
    <submittedName>
        <fullName evidence="1">Uncharacterized protein</fullName>
    </submittedName>
</protein>
<name>A0A0H2S6P3_9AGAM</name>
<dbReference type="AlphaFoldDB" id="A0A0H2S6P3"/>
<evidence type="ECO:0000313" key="2">
    <source>
        <dbReference type="Proteomes" id="UP000053477"/>
    </source>
</evidence>
<evidence type="ECO:0000313" key="1">
    <source>
        <dbReference type="EMBL" id="KLO19634.1"/>
    </source>
</evidence>
<dbReference type="InParanoid" id="A0A0H2S6P3"/>
<reference evidence="1 2" key="1">
    <citation type="submission" date="2015-04" db="EMBL/GenBank/DDBJ databases">
        <title>Complete genome sequence of Schizopora paradoxa KUC8140, a cosmopolitan wood degrader in East Asia.</title>
        <authorList>
            <consortium name="DOE Joint Genome Institute"/>
            <person name="Min B."/>
            <person name="Park H."/>
            <person name="Jang Y."/>
            <person name="Kim J.-J."/>
            <person name="Kim K.H."/>
            <person name="Pangilinan J."/>
            <person name="Lipzen A."/>
            <person name="Riley R."/>
            <person name="Grigoriev I.V."/>
            <person name="Spatafora J.W."/>
            <person name="Choi I.-G."/>
        </authorList>
    </citation>
    <scope>NUCLEOTIDE SEQUENCE [LARGE SCALE GENOMIC DNA]</scope>
    <source>
        <strain evidence="1 2">KUC8140</strain>
    </source>
</reference>
<keyword evidence="2" id="KW-1185">Reference proteome</keyword>
<organism evidence="1 2">
    <name type="scientific">Schizopora paradoxa</name>
    <dbReference type="NCBI Taxonomy" id="27342"/>
    <lineage>
        <taxon>Eukaryota</taxon>
        <taxon>Fungi</taxon>
        <taxon>Dikarya</taxon>
        <taxon>Basidiomycota</taxon>
        <taxon>Agaricomycotina</taxon>
        <taxon>Agaricomycetes</taxon>
        <taxon>Hymenochaetales</taxon>
        <taxon>Schizoporaceae</taxon>
        <taxon>Schizopora</taxon>
    </lineage>
</organism>
<dbReference type="EMBL" id="KQ085885">
    <property type="protein sequence ID" value="KLO19634.1"/>
    <property type="molecule type" value="Genomic_DNA"/>
</dbReference>
<accession>A0A0H2S6P3</accession>
<dbReference type="Proteomes" id="UP000053477">
    <property type="component" value="Unassembled WGS sequence"/>
</dbReference>
<sequence>MSNYMQSFGFLALVQHRGRRASSAWTSAYFVGAFGVSNYACPRTCTCSTGTSSPSSMSTSILLSLLILCLVRHSDNQDSYM</sequence>